<organism evidence="2 3">
    <name type="scientific">Vavraia culicis (isolate floridensis)</name>
    <name type="common">Microsporidian parasite</name>
    <dbReference type="NCBI Taxonomy" id="948595"/>
    <lineage>
        <taxon>Eukaryota</taxon>
        <taxon>Fungi</taxon>
        <taxon>Fungi incertae sedis</taxon>
        <taxon>Microsporidia</taxon>
        <taxon>Pleistophoridae</taxon>
        <taxon>Vavraia</taxon>
    </lineage>
</organism>
<dbReference type="InParanoid" id="L2GTM2"/>
<dbReference type="GO" id="GO:0004864">
    <property type="term" value="F:protein phosphatase inhibitor activity"/>
    <property type="evidence" value="ECO:0007669"/>
    <property type="project" value="InterPro"/>
</dbReference>
<dbReference type="HOGENOM" id="CLU_2607837_0_0_1"/>
<dbReference type="GeneID" id="19879939"/>
<evidence type="ECO:0000313" key="2">
    <source>
        <dbReference type="EMBL" id="ELA46435.1"/>
    </source>
</evidence>
<feature type="region of interest" description="Disordered" evidence="1">
    <location>
        <begin position="1"/>
        <end position="22"/>
    </location>
</feature>
<accession>L2GTM2</accession>
<gene>
    <name evidence="2" type="ORF">VCUG_02071</name>
</gene>
<dbReference type="EMBL" id="GL877445">
    <property type="protein sequence ID" value="ELA46435.1"/>
    <property type="molecule type" value="Genomic_DNA"/>
</dbReference>
<dbReference type="AlphaFoldDB" id="L2GTM2"/>
<reference evidence="3" key="1">
    <citation type="submission" date="2011-03" db="EMBL/GenBank/DDBJ databases">
        <title>The genome sequence of Vavraia culicis strain floridensis.</title>
        <authorList>
            <consortium name="The Broad Institute Genome Sequencing Platform"/>
            <person name="Cuomo C."/>
            <person name="Becnel J."/>
            <person name="Sanscrainte N."/>
            <person name="Young S.K."/>
            <person name="Zeng Q."/>
            <person name="Gargeya S."/>
            <person name="Fitzgerald M."/>
            <person name="Haas B."/>
            <person name="Abouelleil A."/>
            <person name="Alvarado L."/>
            <person name="Arachchi H.M."/>
            <person name="Berlin A."/>
            <person name="Chapman S.B."/>
            <person name="Gearin G."/>
            <person name="Goldberg J."/>
            <person name="Griggs A."/>
            <person name="Gujja S."/>
            <person name="Hansen M."/>
            <person name="Heiman D."/>
            <person name="Howarth C."/>
            <person name="Larimer J."/>
            <person name="Lui A."/>
            <person name="MacDonald P.J.P."/>
            <person name="McCowen C."/>
            <person name="Montmayeur A."/>
            <person name="Murphy C."/>
            <person name="Neiman D."/>
            <person name="Pearson M."/>
            <person name="Priest M."/>
            <person name="Roberts A."/>
            <person name="Saif S."/>
            <person name="Shea T."/>
            <person name="Sisk P."/>
            <person name="Stolte C."/>
            <person name="Sykes S."/>
            <person name="Wortman J."/>
            <person name="Nusbaum C."/>
            <person name="Birren B."/>
        </authorList>
    </citation>
    <scope>NUCLEOTIDE SEQUENCE [LARGE SCALE GENOMIC DNA]</scope>
    <source>
        <strain evidence="3">floridensis</strain>
    </source>
</reference>
<protein>
    <submittedName>
        <fullName evidence="2">Uncharacterized protein</fullName>
    </submittedName>
</protein>
<dbReference type="InterPro" id="IPR007062">
    <property type="entry name" value="PPI-2"/>
</dbReference>
<dbReference type="Pfam" id="PF04979">
    <property type="entry name" value="IPP-2"/>
    <property type="match status" value="1"/>
</dbReference>
<proteinExistence type="predicted"/>
<evidence type="ECO:0000313" key="3">
    <source>
        <dbReference type="Proteomes" id="UP000011081"/>
    </source>
</evidence>
<dbReference type="Proteomes" id="UP000011081">
    <property type="component" value="Unassembled WGS sequence"/>
</dbReference>
<dbReference type="GO" id="GO:0009966">
    <property type="term" value="P:regulation of signal transduction"/>
    <property type="evidence" value="ECO:0007669"/>
    <property type="project" value="InterPro"/>
</dbReference>
<name>L2GTM2_VAVCU</name>
<sequence length="79" mass="9377">MPKQKQRVRDQNTEQAVAGANTPEQLRLQDIKVKFSDTNLQTNEKYFLETEFMKIDEPKTPYNRKRMDMCNDCSMSDKE</sequence>
<evidence type="ECO:0000256" key="1">
    <source>
        <dbReference type="SAM" id="MobiDB-lite"/>
    </source>
</evidence>
<dbReference type="RefSeq" id="XP_008075084.1">
    <property type="nucleotide sequence ID" value="XM_008076893.1"/>
</dbReference>
<dbReference type="VEuPathDB" id="MicrosporidiaDB:VCUG_02071"/>
<keyword evidence="3" id="KW-1185">Reference proteome</keyword>